<proteinExistence type="predicted"/>
<feature type="compositionally biased region" description="Polar residues" evidence="1">
    <location>
        <begin position="8"/>
        <end position="17"/>
    </location>
</feature>
<sequence>MPVKPKRNNVSTESSGNYPDPDLDLDLSPPPCLCCMSPPACVTVDDRLFPADTWRPALSHPVSTTEAVYLDIKMVSLENRNPVGRLVRGFSTAVGFSGIHVCFFYIEVWTGQHHGQV</sequence>
<dbReference type="EMBL" id="JAGKHQ010000006">
    <property type="protein sequence ID" value="KAG7514618.1"/>
    <property type="molecule type" value="Genomic_DNA"/>
</dbReference>
<evidence type="ECO:0000313" key="2">
    <source>
        <dbReference type="EMBL" id="KAG7514618.1"/>
    </source>
</evidence>
<feature type="region of interest" description="Disordered" evidence="1">
    <location>
        <begin position="1"/>
        <end position="23"/>
    </location>
</feature>
<organism evidence="2 3">
    <name type="scientific">Solea senegalensis</name>
    <name type="common">Senegalese sole</name>
    <dbReference type="NCBI Taxonomy" id="28829"/>
    <lineage>
        <taxon>Eukaryota</taxon>
        <taxon>Metazoa</taxon>
        <taxon>Chordata</taxon>
        <taxon>Craniata</taxon>
        <taxon>Vertebrata</taxon>
        <taxon>Euteleostomi</taxon>
        <taxon>Actinopterygii</taxon>
        <taxon>Neopterygii</taxon>
        <taxon>Teleostei</taxon>
        <taxon>Neoteleostei</taxon>
        <taxon>Acanthomorphata</taxon>
        <taxon>Carangaria</taxon>
        <taxon>Pleuronectiformes</taxon>
        <taxon>Pleuronectoidei</taxon>
        <taxon>Soleidae</taxon>
        <taxon>Solea</taxon>
    </lineage>
</organism>
<keyword evidence="3" id="KW-1185">Reference proteome</keyword>
<accession>A0AAV6SCI7</accession>
<reference evidence="2 3" key="1">
    <citation type="journal article" date="2021" name="Sci. Rep.">
        <title>Chromosome anchoring in Senegalese sole (Solea senegalensis) reveals sex-associated markers and genome rearrangements in flatfish.</title>
        <authorList>
            <person name="Guerrero-Cozar I."/>
            <person name="Gomez-Garrido J."/>
            <person name="Berbel C."/>
            <person name="Martinez-Blanch J.F."/>
            <person name="Alioto T."/>
            <person name="Claros M.G."/>
            <person name="Gagnaire P.A."/>
            <person name="Manchado M."/>
        </authorList>
    </citation>
    <scope>NUCLEOTIDE SEQUENCE [LARGE SCALE GENOMIC DNA]</scope>
    <source>
        <strain evidence="2">Sse05_10M</strain>
    </source>
</reference>
<evidence type="ECO:0000313" key="3">
    <source>
        <dbReference type="Proteomes" id="UP000693946"/>
    </source>
</evidence>
<dbReference type="Proteomes" id="UP000693946">
    <property type="component" value="Linkage Group LG14"/>
</dbReference>
<protein>
    <submittedName>
        <fullName evidence="2">Uncharacterized protein</fullName>
    </submittedName>
</protein>
<evidence type="ECO:0000256" key="1">
    <source>
        <dbReference type="SAM" id="MobiDB-lite"/>
    </source>
</evidence>
<gene>
    <name evidence="2" type="ORF">JOB18_038880</name>
</gene>
<comment type="caution">
    <text evidence="2">The sequence shown here is derived from an EMBL/GenBank/DDBJ whole genome shotgun (WGS) entry which is preliminary data.</text>
</comment>
<name>A0AAV6SCI7_SOLSE</name>
<dbReference type="AlphaFoldDB" id="A0AAV6SCI7"/>